<organism evidence="1 2">
    <name type="scientific">Aminobacter carboxidus</name>
    <dbReference type="NCBI Taxonomy" id="376165"/>
    <lineage>
        <taxon>Bacteria</taxon>
        <taxon>Pseudomonadati</taxon>
        <taxon>Pseudomonadota</taxon>
        <taxon>Alphaproteobacteria</taxon>
        <taxon>Hyphomicrobiales</taxon>
        <taxon>Phyllobacteriaceae</taxon>
        <taxon>Aminobacter</taxon>
    </lineage>
</organism>
<protein>
    <submittedName>
        <fullName evidence="1">Uncharacterized protein</fullName>
    </submittedName>
</protein>
<accession>A0A8E2BBM9</accession>
<sequence length="120" mass="12803">MAVDVRAHLDLLDLDDLLVLARLGRLLLVGVFQLAEVKDLDDGRRGVGGNFYEIEACLFGGQECVVDGNIASVGTVDVDQLDPGNPDVTVGTRAVLGRRGCFKRSANGRGLLEPLTLLNV</sequence>
<dbReference type="AlphaFoldDB" id="A0A8E2BBM9"/>
<proteinExistence type="predicted"/>
<evidence type="ECO:0000313" key="2">
    <source>
        <dbReference type="Proteomes" id="UP000532373"/>
    </source>
</evidence>
<name>A0A8E2BBM9_9HYPH</name>
<gene>
    <name evidence="1" type="ORF">HNQ96_001856</name>
</gene>
<comment type="caution">
    <text evidence="1">The sequence shown here is derived from an EMBL/GenBank/DDBJ whole genome shotgun (WGS) entry which is preliminary data.</text>
</comment>
<evidence type="ECO:0000313" key="1">
    <source>
        <dbReference type="EMBL" id="MBB6465998.1"/>
    </source>
</evidence>
<reference evidence="1 2" key="1">
    <citation type="submission" date="2020-08" db="EMBL/GenBank/DDBJ databases">
        <title>Genomic Encyclopedia of Type Strains, Phase IV (KMG-IV): sequencing the most valuable type-strain genomes for metagenomic binning, comparative biology and taxonomic classification.</title>
        <authorList>
            <person name="Goeker M."/>
        </authorList>
    </citation>
    <scope>NUCLEOTIDE SEQUENCE [LARGE SCALE GENOMIC DNA]</scope>
    <source>
        <strain evidence="1 2">DSM 17454</strain>
    </source>
</reference>
<dbReference type="Proteomes" id="UP000532373">
    <property type="component" value="Unassembled WGS sequence"/>
</dbReference>
<dbReference type="EMBL" id="JACHGI010000002">
    <property type="protein sequence ID" value="MBB6465998.1"/>
    <property type="molecule type" value="Genomic_DNA"/>
</dbReference>